<organism evidence="3 4">
    <name type="scientific">Vigna unguiculata</name>
    <name type="common">Cowpea</name>
    <dbReference type="NCBI Taxonomy" id="3917"/>
    <lineage>
        <taxon>Eukaryota</taxon>
        <taxon>Viridiplantae</taxon>
        <taxon>Streptophyta</taxon>
        <taxon>Embryophyta</taxon>
        <taxon>Tracheophyta</taxon>
        <taxon>Spermatophyta</taxon>
        <taxon>Magnoliopsida</taxon>
        <taxon>eudicotyledons</taxon>
        <taxon>Gunneridae</taxon>
        <taxon>Pentapetalae</taxon>
        <taxon>rosids</taxon>
        <taxon>fabids</taxon>
        <taxon>Fabales</taxon>
        <taxon>Fabaceae</taxon>
        <taxon>Papilionoideae</taxon>
        <taxon>50 kb inversion clade</taxon>
        <taxon>NPAAA clade</taxon>
        <taxon>indigoferoid/millettioid clade</taxon>
        <taxon>Phaseoleae</taxon>
        <taxon>Vigna</taxon>
    </lineage>
</organism>
<dbReference type="Proteomes" id="UP000501690">
    <property type="component" value="Linkage Group LG1"/>
</dbReference>
<dbReference type="Gene3D" id="3.10.20.90">
    <property type="entry name" value="Phosphatidylinositol 3-kinase Catalytic Subunit, Chain A, domain 1"/>
    <property type="match status" value="1"/>
</dbReference>
<evidence type="ECO:0000313" key="4">
    <source>
        <dbReference type="Proteomes" id="UP000501690"/>
    </source>
</evidence>
<proteinExistence type="predicted"/>
<feature type="domain" description="PB1" evidence="2">
    <location>
        <begin position="160"/>
        <end position="243"/>
    </location>
</feature>
<dbReference type="Pfam" id="PF00564">
    <property type="entry name" value="PB1"/>
    <property type="match status" value="1"/>
</dbReference>
<feature type="region of interest" description="Disordered" evidence="1">
    <location>
        <begin position="1"/>
        <end position="46"/>
    </location>
</feature>
<reference evidence="3 4" key="1">
    <citation type="submission" date="2019-04" db="EMBL/GenBank/DDBJ databases">
        <title>An improved genome assembly and genetic linkage map for asparagus bean, Vigna unguiculata ssp. sesquipedialis.</title>
        <authorList>
            <person name="Xia Q."/>
            <person name="Zhang R."/>
            <person name="Dong Y."/>
        </authorList>
    </citation>
    <scope>NUCLEOTIDE SEQUENCE [LARGE SCALE GENOMIC DNA]</scope>
    <source>
        <tissue evidence="3">Leaf</tissue>
    </source>
</reference>
<gene>
    <name evidence="3" type="ORF">DEO72_LG1g21</name>
</gene>
<feature type="compositionally biased region" description="Polar residues" evidence="1">
    <location>
        <begin position="273"/>
        <end position="286"/>
    </location>
</feature>
<dbReference type="SUPFAM" id="SSF54277">
    <property type="entry name" value="CAD &amp; PB1 domains"/>
    <property type="match status" value="1"/>
</dbReference>
<feature type="region of interest" description="Disordered" evidence="1">
    <location>
        <begin position="103"/>
        <end position="122"/>
    </location>
</feature>
<feature type="region of interest" description="Disordered" evidence="1">
    <location>
        <begin position="273"/>
        <end position="294"/>
    </location>
</feature>
<dbReference type="AlphaFoldDB" id="A0A4D6KGW5"/>
<sequence length="411" mass="45402">MRNGYGRISSETTHKPRSMDHATTPFPQTPKAPTTTSESPRRVEDGKGEIFGVILGRSASVSTSFSSASGAFEVTMKRAFSMGRSSSVSERYCRIHDTAIASPIEDDDDDDEMEEGTARSKEEKGVRMKIKILKASMGDDSPKNKVKFLCSYAGKVLPRPSDGLLRYVGGETRVVSVPRDVTFAELMKKVGNMVEGEVVLKYQLVPEDLDALISVRTEEDVKHMIQEHDRHQTGLLRAFLFPSSKMLLAASEPYPLEQRYIDAVNGILRTSPKATTRGSACSSPKSISPEAGDQYSPRFCNNSISMSSAMQRVRSSPSLSNMDQQAHYHQPHPHHPFLNYPSFSTTRPPQDPQIARLGGRGASFNYHYSNPRQPPRGVGGVGGYGYPDDSATYGNPLPNLPRSPRRKSIWE</sequence>
<dbReference type="CDD" id="cd06410">
    <property type="entry name" value="PB1_UP2"/>
    <property type="match status" value="1"/>
</dbReference>
<evidence type="ECO:0000313" key="3">
    <source>
        <dbReference type="EMBL" id="QCD76402.1"/>
    </source>
</evidence>
<evidence type="ECO:0000259" key="2">
    <source>
        <dbReference type="SMART" id="SM00666"/>
    </source>
</evidence>
<evidence type="ECO:0000256" key="1">
    <source>
        <dbReference type="SAM" id="MobiDB-lite"/>
    </source>
</evidence>
<protein>
    <recommendedName>
        <fullName evidence="2">PB1 domain-containing protein</fullName>
    </recommendedName>
</protein>
<dbReference type="PANTHER" id="PTHR31066:SF47">
    <property type="entry name" value="PB1 DOMAIN-CONTAINING PROTEIN"/>
    <property type="match status" value="1"/>
</dbReference>
<keyword evidence="4" id="KW-1185">Reference proteome</keyword>
<feature type="compositionally biased region" description="Acidic residues" evidence="1">
    <location>
        <begin position="104"/>
        <end position="115"/>
    </location>
</feature>
<dbReference type="InterPro" id="IPR053198">
    <property type="entry name" value="Gynoecium_Dev_Regulator"/>
</dbReference>
<dbReference type="SMART" id="SM00666">
    <property type="entry name" value="PB1"/>
    <property type="match status" value="1"/>
</dbReference>
<name>A0A4D6KGW5_VIGUN</name>
<dbReference type="EMBL" id="CP039345">
    <property type="protein sequence ID" value="QCD76402.1"/>
    <property type="molecule type" value="Genomic_DNA"/>
</dbReference>
<dbReference type="InterPro" id="IPR000270">
    <property type="entry name" value="PB1_dom"/>
</dbReference>
<accession>A0A4D6KGW5</accession>
<dbReference type="PANTHER" id="PTHR31066">
    <property type="entry name" value="OS05G0427100 PROTEIN-RELATED"/>
    <property type="match status" value="1"/>
</dbReference>
<feature type="region of interest" description="Disordered" evidence="1">
    <location>
        <begin position="346"/>
        <end position="411"/>
    </location>
</feature>